<feature type="region of interest" description="Disordered" evidence="6">
    <location>
        <begin position="354"/>
        <end position="385"/>
    </location>
</feature>
<dbReference type="SMR" id="G4ZJ33"/>
<evidence type="ECO:0000256" key="1">
    <source>
        <dbReference type="ARBA" id="ARBA00004123"/>
    </source>
</evidence>
<dbReference type="Pfam" id="PF05699">
    <property type="entry name" value="Dimer_Tnp_hAT"/>
    <property type="match status" value="1"/>
</dbReference>
<keyword evidence="9" id="KW-1185">Reference proteome</keyword>
<keyword evidence="4" id="KW-0862">Zinc</keyword>
<reference evidence="8 9" key="1">
    <citation type="journal article" date="2006" name="Science">
        <title>Phytophthora genome sequences uncover evolutionary origins and mechanisms of pathogenesis.</title>
        <authorList>
            <person name="Tyler B.M."/>
            <person name="Tripathy S."/>
            <person name="Zhang X."/>
            <person name="Dehal P."/>
            <person name="Jiang R.H."/>
            <person name="Aerts A."/>
            <person name="Arredondo F.D."/>
            <person name="Baxter L."/>
            <person name="Bensasson D."/>
            <person name="Beynon J.L."/>
            <person name="Chapman J."/>
            <person name="Damasceno C.M."/>
            <person name="Dorrance A.E."/>
            <person name="Dou D."/>
            <person name="Dickerman A.W."/>
            <person name="Dubchak I.L."/>
            <person name="Garbelotto M."/>
            <person name="Gijzen M."/>
            <person name="Gordon S.G."/>
            <person name="Govers F."/>
            <person name="Grunwald N.J."/>
            <person name="Huang W."/>
            <person name="Ivors K.L."/>
            <person name="Jones R.W."/>
            <person name="Kamoun S."/>
            <person name="Krampis K."/>
            <person name="Lamour K.H."/>
            <person name="Lee M.K."/>
            <person name="McDonald W.H."/>
            <person name="Medina M."/>
            <person name="Meijer H.J."/>
            <person name="Nordberg E.K."/>
            <person name="Maclean D.J."/>
            <person name="Ospina-Giraldo M.D."/>
            <person name="Morris P.F."/>
            <person name="Phuntumart V."/>
            <person name="Putnam N.H."/>
            <person name="Rash S."/>
            <person name="Rose J.K."/>
            <person name="Sakihama Y."/>
            <person name="Salamov A.A."/>
            <person name="Savidor A."/>
            <person name="Scheuring C.F."/>
            <person name="Smith B.M."/>
            <person name="Sobral B.W."/>
            <person name="Terry A."/>
            <person name="Torto-Alalibo T.A."/>
            <person name="Win J."/>
            <person name="Xu Z."/>
            <person name="Zhang H."/>
            <person name="Grigoriev I.V."/>
            <person name="Rokhsar D.S."/>
            <person name="Boore J.L."/>
        </authorList>
    </citation>
    <scope>NUCLEOTIDE SEQUENCE [LARGE SCALE GENOMIC DNA]</scope>
    <source>
        <strain evidence="8 9">P6497</strain>
    </source>
</reference>
<dbReference type="InterPro" id="IPR052035">
    <property type="entry name" value="ZnF_BED_domain_contain"/>
</dbReference>
<evidence type="ECO:0000256" key="6">
    <source>
        <dbReference type="SAM" id="MobiDB-lite"/>
    </source>
</evidence>
<organism evidence="8 9">
    <name type="scientific">Phytophthora sojae (strain P6497)</name>
    <name type="common">Soybean stem and root rot agent</name>
    <name type="synonym">Phytophthora megasperma f. sp. glycines</name>
    <dbReference type="NCBI Taxonomy" id="1094619"/>
    <lineage>
        <taxon>Eukaryota</taxon>
        <taxon>Sar</taxon>
        <taxon>Stramenopiles</taxon>
        <taxon>Oomycota</taxon>
        <taxon>Peronosporomycetes</taxon>
        <taxon>Peronosporales</taxon>
        <taxon>Peronosporaceae</taxon>
        <taxon>Phytophthora</taxon>
    </lineage>
</organism>
<gene>
    <name evidence="8" type="ORF">PHYSODRAFT_498359</name>
</gene>
<feature type="compositionally biased region" description="Basic and acidic residues" evidence="6">
    <location>
        <begin position="364"/>
        <end position="385"/>
    </location>
</feature>
<dbReference type="EMBL" id="JH159154">
    <property type="protein sequence ID" value="EGZ17280.1"/>
    <property type="molecule type" value="Genomic_DNA"/>
</dbReference>
<keyword evidence="5" id="KW-0539">Nucleus</keyword>
<evidence type="ECO:0000259" key="7">
    <source>
        <dbReference type="Pfam" id="PF05699"/>
    </source>
</evidence>
<dbReference type="InterPro" id="IPR008906">
    <property type="entry name" value="HATC_C_dom"/>
</dbReference>
<dbReference type="GeneID" id="20657552"/>
<dbReference type="GO" id="GO:0005634">
    <property type="term" value="C:nucleus"/>
    <property type="evidence" value="ECO:0007669"/>
    <property type="project" value="UniProtKB-SubCell"/>
</dbReference>
<keyword evidence="3" id="KW-0863">Zinc-finger</keyword>
<dbReference type="RefSeq" id="XP_009526338.1">
    <property type="nucleotide sequence ID" value="XM_009528043.1"/>
</dbReference>
<accession>G4ZJ33</accession>
<proteinExistence type="predicted"/>
<comment type="subcellular location">
    <subcellularLocation>
        <location evidence="1">Nucleus</location>
    </subcellularLocation>
</comment>
<feature type="non-terminal residue" evidence="8">
    <location>
        <position position="1"/>
    </location>
</feature>
<dbReference type="KEGG" id="psoj:PHYSODRAFT_498359"/>
<name>G4ZJ33_PHYSP</name>
<evidence type="ECO:0000256" key="3">
    <source>
        <dbReference type="ARBA" id="ARBA00022771"/>
    </source>
</evidence>
<dbReference type="InParanoid" id="G4ZJ33"/>
<evidence type="ECO:0000313" key="8">
    <source>
        <dbReference type="EMBL" id="EGZ17280.1"/>
    </source>
</evidence>
<evidence type="ECO:0000256" key="5">
    <source>
        <dbReference type="ARBA" id="ARBA00023242"/>
    </source>
</evidence>
<dbReference type="AlphaFoldDB" id="G4ZJ33"/>
<evidence type="ECO:0000256" key="2">
    <source>
        <dbReference type="ARBA" id="ARBA00022723"/>
    </source>
</evidence>
<dbReference type="GO" id="GO:0046983">
    <property type="term" value="F:protein dimerization activity"/>
    <property type="evidence" value="ECO:0007669"/>
    <property type="project" value="InterPro"/>
</dbReference>
<dbReference type="STRING" id="1094619.G4ZJ33"/>
<dbReference type="PANTHER" id="PTHR46481">
    <property type="entry name" value="ZINC FINGER BED DOMAIN-CONTAINING PROTEIN 4"/>
    <property type="match status" value="1"/>
</dbReference>
<dbReference type="PANTHER" id="PTHR46481:SF10">
    <property type="entry name" value="ZINC FINGER BED DOMAIN-CONTAINING PROTEIN 39"/>
    <property type="match status" value="1"/>
</dbReference>
<evidence type="ECO:0000313" key="9">
    <source>
        <dbReference type="Proteomes" id="UP000002640"/>
    </source>
</evidence>
<dbReference type="GO" id="GO:0008270">
    <property type="term" value="F:zinc ion binding"/>
    <property type="evidence" value="ECO:0007669"/>
    <property type="project" value="UniProtKB-KW"/>
</dbReference>
<feature type="domain" description="HAT C-terminal dimerisation" evidence="7">
    <location>
        <begin position="266"/>
        <end position="330"/>
    </location>
</feature>
<dbReference type="InterPro" id="IPR012337">
    <property type="entry name" value="RNaseH-like_sf"/>
</dbReference>
<evidence type="ECO:0000256" key="4">
    <source>
        <dbReference type="ARBA" id="ARBA00022833"/>
    </source>
</evidence>
<dbReference type="SUPFAM" id="SSF53098">
    <property type="entry name" value="Ribonuclease H-like"/>
    <property type="match status" value="1"/>
</dbReference>
<keyword evidence="2" id="KW-0479">Metal-binding</keyword>
<protein>
    <recommendedName>
        <fullName evidence="7">HAT C-terminal dimerisation domain-containing protein</fullName>
    </recommendedName>
</protein>
<sequence>VDKLDAIVGESKVSSVTTDNAPNMEKAWGILESTRGLLCNGCAAHVLNLLLQDVAKMDEIKRVAAGAEAITAYFMGRQQLLAWRRSTRSKKKTKKAQEAEAQRKKKQELKAAVFQNVDNLVRDEDFWMKGEQVIQLLEPIIKKLQLLESDHCYISMAYWAFRDLLKQPIYCDPTFLVSTAKAILVQIEARWNKVHTDAMCIAFFLDPAQDPNGFVGKDRKNSKKQIRKMAKRLGYTPEEVDQAYHEAGVFWNLMRDWTPKQRRIESRSAPLEWWGDERDSYPVLSRIARRVFTMPTSSAASERNWSAHKFVYSDRRVNLGLDKINMLISMYWDRLEKPLPRVIFNPAILQTAVTSEGDDDEEENRIHYEAHDSDGEENYEHEVLA</sequence>
<dbReference type="Proteomes" id="UP000002640">
    <property type="component" value="Unassembled WGS sequence"/>
</dbReference>